<dbReference type="AlphaFoldDB" id="A0AAE3QCT1"/>
<comment type="caution">
    <text evidence="1">The sequence shown here is derived from an EMBL/GenBank/DDBJ whole genome shotgun (WGS) entry which is preliminary data.</text>
</comment>
<accession>A0AAE3QCT1</accession>
<evidence type="ECO:0000313" key="2">
    <source>
        <dbReference type="Proteomes" id="UP001161580"/>
    </source>
</evidence>
<dbReference type="EMBL" id="JALDYZ010000008">
    <property type="protein sequence ID" value="MDI7923407.1"/>
    <property type="molecule type" value="Genomic_DNA"/>
</dbReference>
<dbReference type="RefSeq" id="WP_311794470.1">
    <property type="nucleotide sequence ID" value="NZ_JALDYZ010000008.1"/>
</dbReference>
<protein>
    <submittedName>
        <fullName evidence="1">Uncharacterized protein</fullName>
    </submittedName>
</protein>
<proteinExistence type="predicted"/>
<evidence type="ECO:0000313" key="1">
    <source>
        <dbReference type="EMBL" id="MDI7923407.1"/>
    </source>
</evidence>
<sequence>MATQIKAAGMCALLVVASGGIGYSLGMHAGASQPRLTATPRIIAKCEKDVSVAMSLAYEKPFKEKAARFYAISVHECDQYGLVRPRYMATIMEGQLAPYIKAYAANPNVWRKF</sequence>
<keyword evidence="2" id="KW-1185">Reference proteome</keyword>
<organism evidence="1 2">
    <name type="scientific">Ferirhizobium litorale</name>
    <dbReference type="NCBI Taxonomy" id="2927786"/>
    <lineage>
        <taxon>Bacteria</taxon>
        <taxon>Pseudomonadati</taxon>
        <taxon>Pseudomonadota</taxon>
        <taxon>Alphaproteobacteria</taxon>
        <taxon>Hyphomicrobiales</taxon>
        <taxon>Rhizobiaceae</taxon>
        <taxon>Ferirhizobium</taxon>
    </lineage>
</organism>
<name>A0AAE3QCT1_9HYPH</name>
<gene>
    <name evidence="1" type="ORF">MRS75_15090</name>
</gene>
<dbReference type="Proteomes" id="UP001161580">
    <property type="component" value="Unassembled WGS sequence"/>
</dbReference>
<reference evidence="1" key="1">
    <citation type="submission" date="2022-03" db="EMBL/GenBank/DDBJ databases">
        <title>Fererhizobium litorale gen. nov., sp. nov., isolated from sandy sediments of the Sea of Japan seashore.</title>
        <authorList>
            <person name="Romanenko L."/>
            <person name="Kurilenko V."/>
            <person name="Otstavnykh N."/>
            <person name="Svetashev V."/>
            <person name="Tekutyeva L."/>
            <person name="Isaeva M."/>
            <person name="Mikhailov V."/>
        </authorList>
    </citation>
    <scope>NUCLEOTIDE SEQUENCE</scope>
    <source>
        <strain evidence="1">KMM 9576</strain>
    </source>
</reference>